<reference evidence="3" key="1">
    <citation type="submission" date="2023-07" db="EMBL/GenBank/DDBJ databases">
        <authorList>
            <consortium name="CYATHOMIX"/>
        </authorList>
    </citation>
    <scope>NUCLEOTIDE SEQUENCE</scope>
    <source>
        <strain evidence="3">N/A</strain>
    </source>
</reference>
<comment type="caution">
    <text evidence="3">The sequence shown here is derived from an EMBL/GenBank/DDBJ whole genome shotgun (WGS) entry which is preliminary data.</text>
</comment>
<dbReference type="PROSITE" id="PS50202">
    <property type="entry name" value="MSP"/>
    <property type="match status" value="1"/>
</dbReference>
<proteinExistence type="predicted"/>
<dbReference type="Proteomes" id="UP001176961">
    <property type="component" value="Unassembled WGS sequence"/>
</dbReference>
<dbReference type="InterPro" id="IPR008962">
    <property type="entry name" value="PapD-like_sf"/>
</dbReference>
<dbReference type="Gene3D" id="2.60.40.10">
    <property type="entry name" value="Immunoglobulins"/>
    <property type="match status" value="2"/>
</dbReference>
<dbReference type="EMBL" id="CATQJL010000001">
    <property type="protein sequence ID" value="CAJ0588345.1"/>
    <property type="molecule type" value="Genomic_DNA"/>
</dbReference>
<dbReference type="InterPro" id="IPR051774">
    <property type="entry name" value="Sperm-specific_class_P"/>
</dbReference>
<name>A0AA36DKC1_CYLNA</name>
<dbReference type="InterPro" id="IPR000535">
    <property type="entry name" value="MSP_dom"/>
</dbReference>
<accession>A0AA36DKC1</accession>
<dbReference type="SUPFAM" id="SSF49354">
    <property type="entry name" value="PapD-like"/>
    <property type="match status" value="2"/>
</dbReference>
<keyword evidence="1" id="KW-0963">Cytoplasm</keyword>
<evidence type="ECO:0000256" key="1">
    <source>
        <dbReference type="RuleBase" id="RU003425"/>
    </source>
</evidence>
<dbReference type="AlphaFoldDB" id="A0AA36DKC1"/>
<dbReference type="PANTHER" id="PTHR22947">
    <property type="entry name" value="MAJOR SPERM PROTEIN"/>
    <property type="match status" value="1"/>
</dbReference>
<keyword evidence="4" id="KW-1185">Reference proteome</keyword>
<protein>
    <recommendedName>
        <fullName evidence="1">Major sperm protein</fullName>
    </recommendedName>
</protein>
<dbReference type="PANTHER" id="PTHR22947:SF39">
    <property type="entry name" value="MSP DOMAIN-CONTAINING PROTEIN"/>
    <property type="match status" value="1"/>
</dbReference>
<keyword evidence="1" id="KW-0206">Cytoskeleton</keyword>
<dbReference type="InterPro" id="IPR013783">
    <property type="entry name" value="Ig-like_fold"/>
</dbReference>
<dbReference type="Pfam" id="PF00635">
    <property type="entry name" value="Motile_Sperm"/>
    <property type="match status" value="1"/>
</dbReference>
<comment type="function">
    <text evidence="1">Central component in molecular interactions underlying sperm crawling. Forms an extensive filament system that extends from sperm villipoda, along the leading edge of the pseudopod.</text>
</comment>
<organism evidence="3 4">
    <name type="scientific">Cylicocyclus nassatus</name>
    <name type="common">Nematode worm</name>
    <dbReference type="NCBI Taxonomy" id="53992"/>
    <lineage>
        <taxon>Eukaryota</taxon>
        <taxon>Metazoa</taxon>
        <taxon>Ecdysozoa</taxon>
        <taxon>Nematoda</taxon>
        <taxon>Chromadorea</taxon>
        <taxon>Rhabditida</taxon>
        <taxon>Rhabditina</taxon>
        <taxon>Rhabditomorpha</taxon>
        <taxon>Strongyloidea</taxon>
        <taxon>Strongylidae</taxon>
        <taxon>Cylicocyclus</taxon>
    </lineage>
</organism>
<evidence type="ECO:0000313" key="3">
    <source>
        <dbReference type="EMBL" id="CAJ0588345.1"/>
    </source>
</evidence>
<evidence type="ECO:0000259" key="2">
    <source>
        <dbReference type="PROSITE" id="PS50202"/>
    </source>
</evidence>
<evidence type="ECO:0000313" key="4">
    <source>
        <dbReference type="Proteomes" id="UP001176961"/>
    </source>
</evidence>
<feature type="domain" description="MSP" evidence="2">
    <location>
        <begin position="4"/>
        <end position="140"/>
    </location>
</feature>
<gene>
    <name evidence="3" type="ORF">CYNAS_LOCUS328</name>
</gene>
<sequence>MLGQKEELPEAGYAKDGEEVLAAFNKMQCEWSEKGGEASVAITNKTDTKLAMKIKSSDNNLFRVRPVYTNIEPGKSVDLGIYRSAGPVKNDRIVVVLTKNTTDNPAEKVYEDKTIKTITTIIRQTGKEPKDEEHVAIQQKVEEKPQEGKPSGQLPHHITSELREPLNKLLTITEKEQKVEEKPPASKEDKTGGKLFLTSELEVSYRCARARTTDKTTRIDPVFTNIEPGKSADVAIIRSAAPAKEDKLVVVLAKNPTNVAPETVYKDKSIPTSTMILPQKPIAR</sequence>